<dbReference type="InterPro" id="IPR029119">
    <property type="entry name" value="MutY_C"/>
</dbReference>
<comment type="catalytic activity">
    <reaction evidence="10">
        <text>8-oxo-dGTP + H2O = 8-oxo-dGMP + diphosphate + H(+)</text>
        <dbReference type="Rhea" id="RHEA:31575"/>
        <dbReference type="ChEBI" id="CHEBI:15377"/>
        <dbReference type="ChEBI" id="CHEBI:15378"/>
        <dbReference type="ChEBI" id="CHEBI:33019"/>
        <dbReference type="ChEBI" id="CHEBI:63224"/>
        <dbReference type="ChEBI" id="CHEBI:77896"/>
        <dbReference type="EC" id="3.6.1.55"/>
    </reaction>
</comment>
<dbReference type="PRINTS" id="PR00502">
    <property type="entry name" value="NUDIXFAMILY"/>
</dbReference>
<evidence type="ECO:0000256" key="9">
    <source>
        <dbReference type="ARBA" id="ARBA00023204"/>
    </source>
</evidence>
<feature type="domain" description="Nudix hydrolase" evidence="17">
    <location>
        <begin position="3"/>
        <end position="129"/>
    </location>
</feature>
<evidence type="ECO:0000259" key="17">
    <source>
        <dbReference type="PROSITE" id="PS51462"/>
    </source>
</evidence>
<dbReference type="CDD" id="cd03425">
    <property type="entry name" value="NUDIX_MutT_NudA_like"/>
    <property type="match status" value="1"/>
</dbReference>
<keyword evidence="5" id="KW-0479">Metal-binding</keyword>
<keyword evidence="8" id="KW-0460">Magnesium</keyword>
<dbReference type="InterPro" id="IPR047127">
    <property type="entry name" value="MutT-like"/>
</dbReference>
<evidence type="ECO:0000313" key="18">
    <source>
        <dbReference type="EMBL" id="MDR7122634.1"/>
    </source>
</evidence>
<dbReference type="SUPFAM" id="SSF55811">
    <property type="entry name" value="Nudix"/>
    <property type="match status" value="1"/>
</dbReference>
<keyword evidence="19" id="KW-1185">Reference proteome</keyword>
<comment type="cofactor">
    <cofactor evidence="1">
        <name>Mg(2+)</name>
        <dbReference type="ChEBI" id="CHEBI:18420"/>
    </cofactor>
</comment>
<keyword evidence="3" id="KW-0515">Mutator protein</keyword>
<organism evidence="18 19">
    <name type="scientific">Rheinheimera soli</name>
    <dbReference type="NCBI Taxonomy" id="443616"/>
    <lineage>
        <taxon>Bacteria</taxon>
        <taxon>Pseudomonadati</taxon>
        <taxon>Pseudomonadota</taxon>
        <taxon>Gammaproteobacteria</taxon>
        <taxon>Chromatiales</taxon>
        <taxon>Chromatiaceae</taxon>
        <taxon>Rheinheimera</taxon>
    </lineage>
</organism>
<sequence length="134" mass="15110">MTLKVVHVAVGVVLRQQQVLLALRPDKLHQGGRWEFPGGKVETGETTSQALARELKEEVDLDIAASSPWFELQYAYPEKTVLLDIHLVQEFEGEAIGLEGQPVRWVPLSELHQYQFPDANQPILDKLLAEFGRP</sequence>
<comment type="catalytic activity">
    <reaction evidence="11">
        <text>8-oxo-GTP + H2O = 8-oxo-GMP + diphosphate + H(+)</text>
        <dbReference type="Rhea" id="RHEA:67616"/>
        <dbReference type="ChEBI" id="CHEBI:15377"/>
        <dbReference type="ChEBI" id="CHEBI:15378"/>
        <dbReference type="ChEBI" id="CHEBI:33019"/>
        <dbReference type="ChEBI" id="CHEBI:143553"/>
        <dbReference type="ChEBI" id="CHEBI:145694"/>
    </reaction>
</comment>
<dbReference type="PROSITE" id="PS00893">
    <property type="entry name" value="NUDIX_BOX"/>
    <property type="match status" value="1"/>
</dbReference>
<evidence type="ECO:0000256" key="15">
    <source>
        <dbReference type="ARBA" id="ARBA00041979"/>
    </source>
</evidence>
<evidence type="ECO:0000256" key="10">
    <source>
        <dbReference type="ARBA" id="ARBA00035861"/>
    </source>
</evidence>
<keyword evidence="7 18" id="KW-0378">Hydrolase</keyword>
<evidence type="ECO:0000256" key="11">
    <source>
        <dbReference type="ARBA" id="ARBA00036904"/>
    </source>
</evidence>
<dbReference type="EMBL" id="JAVDWR010000019">
    <property type="protein sequence ID" value="MDR7122634.1"/>
    <property type="molecule type" value="Genomic_DNA"/>
</dbReference>
<proteinExistence type="inferred from homology"/>
<dbReference type="InterPro" id="IPR000086">
    <property type="entry name" value="NUDIX_hydrolase_dom"/>
</dbReference>
<evidence type="ECO:0000256" key="8">
    <source>
        <dbReference type="ARBA" id="ARBA00022842"/>
    </source>
</evidence>
<evidence type="ECO:0000256" key="5">
    <source>
        <dbReference type="ARBA" id="ARBA00022723"/>
    </source>
</evidence>
<evidence type="ECO:0000256" key="12">
    <source>
        <dbReference type="ARBA" id="ARBA00038905"/>
    </source>
</evidence>
<gene>
    <name evidence="18" type="ORF">J2W69_003609</name>
</gene>
<evidence type="ECO:0000256" key="4">
    <source>
        <dbReference type="ARBA" id="ARBA00022705"/>
    </source>
</evidence>
<dbReference type="NCBIfam" id="TIGR00586">
    <property type="entry name" value="mutt"/>
    <property type="match status" value="1"/>
</dbReference>
<dbReference type="PANTHER" id="PTHR47707:SF1">
    <property type="entry name" value="NUDIX HYDROLASE FAMILY PROTEIN"/>
    <property type="match status" value="1"/>
</dbReference>
<evidence type="ECO:0000256" key="1">
    <source>
        <dbReference type="ARBA" id="ARBA00001946"/>
    </source>
</evidence>
<dbReference type="InterPro" id="IPR020084">
    <property type="entry name" value="NUDIX_hydrolase_CS"/>
</dbReference>
<dbReference type="Gene3D" id="3.90.79.10">
    <property type="entry name" value="Nucleoside Triphosphate Pyrophosphohydrolase"/>
    <property type="match status" value="1"/>
</dbReference>
<accession>A0ABU1W3X8</accession>
<dbReference type="PROSITE" id="PS51462">
    <property type="entry name" value="NUDIX"/>
    <property type="match status" value="1"/>
</dbReference>
<comment type="similarity">
    <text evidence="2">Belongs to the Nudix hydrolase family.</text>
</comment>
<evidence type="ECO:0000256" key="14">
    <source>
        <dbReference type="ARBA" id="ARBA00041592"/>
    </source>
</evidence>
<keyword evidence="4" id="KW-0235">DNA replication</keyword>
<dbReference type="EC" id="3.6.1.55" evidence="12"/>
<keyword evidence="9" id="KW-0234">DNA repair</keyword>
<dbReference type="InterPro" id="IPR015797">
    <property type="entry name" value="NUDIX_hydrolase-like_dom_sf"/>
</dbReference>
<protein>
    <recommendedName>
        <fullName evidence="13">8-oxo-dGTP diphosphatase</fullName>
        <ecNumber evidence="12">3.6.1.55</ecNumber>
    </recommendedName>
    <alternativeName>
        <fullName evidence="16">7,8-dihydro-8-oxoguanine-triphosphatase</fullName>
    </alternativeName>
    <alternativeName>
        <fullName evidence="15">Mutator protein MutT</fullName>
    </alternativeName>
    <alternativeName>
        <fullName evidence="14">dGTP pyrophosphohydrolase</fullName>
    </alternativeName>
</protein>
<evidence type="ECO:0000256" key="2">
    <source>
        <dbReference type="ARBA" id="ARBA00005582"/>
    </source>
</evidence>
<keyword evidence="6" id="KW-0227">DNA damage</keyword>
<dbReference type="RefSeq" id="WP_310281006.1">
    <property type="nucleotide sequence ID" value="NZ_JAVDWR010000019.1"/>
</dbReference>
<dbReference type="GO" id="GO:0035539">
    <property type="term" value="F:8-oxo-7,8-dihydrodeoxyguanosine triphosphate pyrophosphatase activity"/>
    <property type="evidence" value="ECO:0007669"/>
    <property type="project" value="UniProtKB-EC"/>
</dbReference>
<reference evidence="18 19" key="1">
    <citation type="submission" date="2023-07" db="EMBL/GenBank/DDBJ databases">
        <title>Sorghum-associated microbial communities from plants grown in Nebraska, USA.</title>
        <authorList>
            <person name="Schachtman D."/>
        </authorList>
    </citation>
    <scope>NUCLEOTIDE SEQUENCE [LARGE SCALE GENOMIC DNA]</scope>
    <source>
        <strain evidence="18 19">4138</strain>
    </source>
</reference>
<evidence type="ECO:0000256" key="13">
    <source>
        <dbReference type="ARBA" id="ARBA00040794"/>
    </source>
</evidence>
<dbReference type="Pfam" id="PF14815">
    <property type="entry name" value="NUDIX_4"/>
    <property type="match status" value="1"/>
</dbReference>
<evidence type="ECO:0000256" key="3">
    <source>
        <dbReference type="ARBA" id="ARBA00022457"/>
    </source>
</evidence>
<evidence type="ECO:0000256" key="16">
    <source>
        <dbReference type="ARBA" id="ARBA00042798"/>
    </source>
</evidence>
<evidence type="ECO:0000256" key="7">
    <source>
        <dbReference type="ARBA" id="ARBA00022801"/>
    </source>
</evidence>
<comment type="caution">
    <text evidence="18">The sequence shown here is derived from an EMBL/GenBank/DDBJ whole genome shotgun (WGS) entry which is preliminary data.</text>
</comment>
<dbReference type="InterPro" id="IPR003561">
    <property type="entry name" value="Mutator_MutT"/>
</dbReference>
<dbReference type="InterPro" id="IPR020476">
    <property type="entry name" value="Nudix_hydrolase"/>
</dbReference>
<dbReference type="Proteomes" id="UP001257909">
    <property type="component" value="Unassembled WGS sequence"/>
</dbReference>
<evidence type="ECO:0000256" key="6">
    <source>
        <dbReference type="ARBA" id="ARBA00022763"/>
    </source>
</evidence>
<dbReference type="PANTHER" id="PTHR47707">
    <property type="entry name" value="8-OXO-DGTP DIPHOSPHATASE"/>
    <property type="match status" value="1"/>
</dbReference>
<evidence type="ECO:0000313" key="19">
    <source>
        <dbReference type="Proteomes" id="UP001257909"/>
    </source>
</evidence>
<name>A0ABU1W3X8_9GAMM</name>